<dbReference type="InterPro" id="IPR025662">
    <property type="entry name" value="Sigma_54_int_dom_ATP-bd_1"/>
</dbReference>
<feature type="domain" description="Response regulatory" evidence="9">
    <location>
        <begin position="3"/>
        <end position="117"/>
    </location>
</feature>
<name>A0ABY9R741_9BACT</name>
<dbReference type="PROSITE" id="PS00676">
    <property type="entry name" value="SIGMA54_INTERACT_2"/>
    <property type="match status" value="1"/>
</dbReference>
<dbReference type="Pfam" id="PF00072">
    <property type="entry name" value="Response_reg"/>
    <property type="match status" value="1"/>
</dbReference>
<dbReference type="InterPro" id="IPR001789">
    <property type="entry name" value="Sig_transdc_resp-reg_receiver"/>
</dbReference>
<protein>
    <submittedName>
        <fullName evidence="10">Sigma-54 dependent transcriptional regulator</fullName>
    </submittedName>
</protein>
<dbReference type="CDD" id="cd00009">
    <property type="entry name" value="AAA"/>
    <property type="match status" value="1"/>
</dbReference>
<dbReference type="InterPro" id="IPR025944">
    <property type="entry name" value="Sigma_54_int_dom_CS"/>
</dbReference>
<dbReference type="Gene3D" id="1.10.10.60">
    <property type="entry name" value="Homeodomain-like"/>
    <property type="match status" value="1"/>
</dbReference>
<dbReference type="PROSITE" id="PS50045">
    <property type="entry name" value="SIGMA54_INTERACT_4"/>
    <property type="match status" value="1"/>
</dbReference>
<dbReference type="PANTHER" id="PTHR32071:SF113">
    <property type="entry name" value="ALGINATE BIOSYNTHESIS TRANSCRIPTIONAL REGULATORY PROTEIN ALGB"/>
    <property type="match status" value="1"/>
</dbReference>
<evidence type="ECO:0000313" key="11">
    <source>
        <dbReference type="Proteomes" id="UP001180616"/>
    </source>
</evidence>
<dbReference type="RefSeq" id="WP_309542951.1">
    <property type="nucleotide sequence ID" value="NZ_CP133659.1"/>
</dbReference>
<keyword evidence="6" id="KW-0597">Phosphoprotein</keyword>
<evidence type="ECO:0000256" key="1">
    <source>
        <dbReference type="ARBA" id="ARBA00022741"/>
    </source>
</evidence>
<evidence type="ECO:0000256" key="5">
    <source>
        <dbReference type="ARBA" id="ARBA00023163"/>
    </source>
</evidence>
<dbReference type="Proteomes" id="UP001180616">
    <property type="component" value="Chromosome"/>
</dbReference>
<dbReference type="PANTHER" id="PTHR32071">
    <property type="entry name" value="TRANSCRIPTIONAL REGULATORY PROTEIN"/>
    <property type="match status" value="1"/>
</dbReference>
<evidence type="ECO:0000256" key="3">
    <source>
        <dbReference type="ARBA" id="ARBA00023015"/>
    </source>
</evidence>
<keyword evidence="5" id="KW-0804">Transcription</keyword>
<dbReference type="PROSITE" id="PS00688">
    <property type="entry name" value="SIGMA54_INTERACT_3"/>
    <property type="match status" value="1"/>
</dbReference>
<proteinExistence type="predicted"/>
<keyword evidence="11" id="KW-1185">Reference proteome</keyword>
<evidence type="ECO:0000259" key="9">
    <source>
        <dbReference type="PROSITE" id="PS50110"/>
    </source>
</evidence>
<evidence type="ECO:0000256" key="6">
    <source>
        <dbReference type="PROSITE-ProRule" id="PRU00169"/>
    </source>
</evidence>
<reference evidence="10" key="1">
    <citation type="submission" date="2023-09" db="EMBL/GenBank/DDBJ databases">
        <authorList>
            <consortium name="CW5 consortium"/>
            <person name="Lu C.-W."/>
        </authorList>
    </citation>
    <scope>NUCLEOTIDE SEQUENCE</scope>
    <source>
        <strain evidence="10">KPS</strain>
    </source>
</reference>
<dbReference type="CDD" id="cd00156">
    <property type="entry name" value="REC"/>
    <property type="match status" value="1"/>
</dbReference>
<dbReference type="Pfam" id="PF25601">
    <property type="entry name" value="AAA_lid_14"/>
    <property type="match status" value="1"/>
</dbReference>
<dbReference type="SMART" id="SM00448">
    <property type="entry name" value="REC"/>
    <property type="match status" value="1"/>
</dbReference>
<evidence type="ECO:0000256" key="2">
    <source>
        <dbReference type="ARBA" id="ARBA00022840"/>
    </source>
</evidence>
<organism evidence="10 11">
    <name type="scientific">Nitratidesulfovibrio liaohensis</name>
    <dbReference type="NCBI Taxonomy" id="2604158"/>
    <lineage>
        <taxon>Bacteria</taxon>
        <taxon>Pseudomonadati</taxon>
        <taxon>Thermodesulfobacteriota</taxon>
        <taxon>Desulfovibrionia</taxon>
        <taxon>Desulfovibrionales</taxon>
        <taxon>Desulfovibrionaceae</taxon>
        <taxon>Nitratidesulfovibrio</taxon>
    </lineage>
</organism>
<dbReference type="SMART" id="SM00382">
    <property type="entry name" value="AAA"/>
    <property type="match status" value="1"/>
</dbReference>
<feature type="region of interest" description="Disordered" evidence="7">
    <location>
        <begin position="520"/>
        <end position="542"/>
    </location>
</feature>
<evidence type="ECO:0000256" key="7">
    <source>
        <dbReference type="SAM" id="MobiDB-lite"/>
    </source>
</evidence>
<dbReference type="InterPro" id="IPR027417">
    <property type="entry name" value="P-loop_NTPase"/>
</dbReference>
<sequence length="597" mass="63237">MACILVVDDEAMVRTMLAEVAVGMGHEALTAATLDEGLRLASTGAPDVVYLDVLLPDGNGLAHVTTFGRLPCAPEIIVVTGFGDADGAETALRHGVWEYLQKPLRVQDITLSLSRVLAYRSGRARRGIVGGGNGTVPGTSHAGQGGKDADSPAIAAQPSASPSTPLSREGIVGNSPALHAALELMAEAAASSVNVLVLGETGTGKELFARAVHRNSARAAGPFVTLDCASLTENLVESQLFGHVRGAFTGADRSRDGLLRLAHGGTLFLDEIGDLPLSIQGAFLRALELRRFRPVGASREVESDFRLVAATNKDLHEMVRLDMFRSDLLYRLRGLTITLPPLRERAEDLPELCAWAVDRFCQRHDLPPKFPAEDFLETVASYPWPGNVRELVHAVERACAAARDETTLYARQLPTEIRVRVARDRMDEHAAGLAEWAGSAAAPAIARQAGTPMAGHAALHPAPGTAERGAAVFGAGWPADAVHEWSRHSNGAGIVPEWPGAAAPTLPQFSGLQAVAGAENAPGAPGLPGQAASDQRGFAPGTVPPTLRAHKADAERAYVARLLTHCRGDIREAARLADVSRGHFYELLKKHDLGKTD</sequence>
<gene>
    <name evidence="10" type="ORF">KPS_001782</name>
</gene>
<dbReference type="Gene3D" id="1.10.8.60">
    <property type="match status" value="1"/>
</dbReference>
<dbReference type="InterPro" id="IPR002078">
    <property type="entry name" value="Sigma_54_int"/>
</dbReference>
<dbReference type="SUPFAM" id="SSF46689">
    <property type="entry name" value="Homeodomain-like"/>
    <property type="match status" value="1"/>
</dbReference>
<keyword evidence="2" id="KW-0067">ATP-binding</keyword>
<feature type="compositionally biased region" description="Low complexity" evidence="7">
    <location>
        <begin position="151"/>
        <end position="167"/>
    </location>
</feature>
<dbReference type="InterPro" id="IPR025943">
    <property type="entry name" value="Sigma_54_int_dom_ATP-bd_2"/>
</dbReference>
<dbReference type="InterPro" id="IPR011006">
    <property type="entry name" value="CheY-like_superfamily"/>
</dbReference>
<keyword evidence="1" id="KW-0547">Nucleotide-binding</keyword>
<dbReference type="SUPFAM" id="SSF52172">
    <property type="entry name" value="CheY-like"/>
    <property type="match status" value="1"/>
</dbReference>
<feature type="region of interest" description="Disordered" evidence="7">
    <location>
        <begin position="128"/>
        <end position="170"/>
    </location>
</feature>
<accession>A0ABY9R741</accession>
<dbReference type="Gene3D" id="3.40.50.300">
    <property type="entry name" value="P-loop containing nucleotide triphosphate hydrolases"/>
    <property type="match status" value="1"/>
</dbReference>
<dbReference type="Gene3D" id="3.40.50.2300">
    <property type="match status" value="1"/>
</dbReference>
<dbReference type="InterPro" id="IPR058031">
    <property type="entry name" value="AAA_lid_NorR"/>
</dbReference>
<dbReference type="EMBL" id="CP133659">
    <property type="protein sequence ID" value="WMW67126.1"/>
    <property type="molecule type" value="Genomic_DNA"/>
</dbReference>
<dbReference type="InterPro" id="IPR003593">
    <property type="entry name" value="AAA+_ATPase"/>
</dbReference>
<dbReference type="PROSITE" id="PS00675">
    <property type="entry name" value="SIGMA54_INTERACT_1"/>
    <property type="match status" value="1"/>
</dbReference>
<feature type="modified residue" description="4-aspartylphosphate" evidence="6">
    <location>
        <position position="52"/>
    </location>
</feature>
<evidence type="ECO:0000259" key="8">
    <source>
        <dbReference type="PROSITE" id="PS50045"/>
    </source>
</evidence>
<keyword evidence="3" id="KW-0805">Transcription regulation</keyword>
<keyword evidence="4" id="KW-0238">DNA-binding</keyword>
<dbReference type="Pfam" id="PF00158">
    <property type="entry name" value="Sigma54_activat"/>
    <property type="match status" value="1"/>
</dbReference>
<feature type="compositionally biased region" description="Low complexity" evidence="7">
    <location>
        <begin position="521"/>
        <end position="532"/>
    </location>
</feature>
<dbReference type="InterPro" id="IPR009057">
    <property type="entry name" value="Homeodomain-like_sf"/>
</dbReference>
<dbReference type="PROSITE" id="PS50110">
    <property type="entry name" value="RESPONSE_REGULATORY"/>
    <property type="match status" value="1"/>
</dbReference>
<feature type="domain" description="Sigma-54 factor interaction" evidence="8">
    <location>
        <begin position="171"/>
        <end position="400"/>
    </location>
</feature>
<dbReference type="SUPFAM" id="SSF52540">
    <property type="entry name" value="P-loop containing nucleoside triphosphate hydrolases"/>
    <property type="match status" value="1"/>
</dbReference>
<evidence type="ECO:0000313" key="10">
    <source>
        <dbReference type="EMBL" id="WMW67126.1"/>
    </source>
</evidence>
<evidence type="ECO:0000256" key="4">
    <source>
        <dbReference type="ARBA" id="ARBA00023125"/>
    </source>
</evidence>